<dbReference type="GO" id="GO:0006396">
    <property type="term" value="P:RNA processing"/>
    <property type="evidence" value="ECO:0007669"/>
    <property type="project" value="InterPro"/>
</dbReference>
<feature type="domain" description="RNase III" evidence="1">
    <location>
        <begin position="263"/>
        <end position="381"/>
    </location>
</feature>
<dbReference type="PROSITE" id="PS50142">
    <property type="entry name" value="RNASE_3_2"/>
    <property type="match status" value="1"/>
</dbReference>
<dbReference type="OrthoDB" id="259130at2759"/>
<dbReference type="AlphaFoldDB" id="A0A836KY07"/>
<protein>
    <recommendedName>
        <fullName evidence="1">RNase III domain-containing protein</fullName>
    </recommendedName>
</protein>
<comment type="caution">
    <text evidence="2">The sequence shown here is derived from an EMBL/GenBank/DDBJ whole genome shotgun (WGS) entry which is preliminary data.</text>
</comment>
<dbReference type="FunFam" id="1.10.1520.10:FF:000021">
    <property type="entry name" value="RNA editing complex protein MP67"/>
    <property type="match status" value="1"/>
</dbReference>
<sequence length="619" mass="69466">MYSLAWFPCFRRTTAWRARFHTRGVLLTHARDLVSASSTLPSHLTPPEPTKLFSSPMVQEWSMSAPQETVISRKALNRAERIVAEADDSRSEKQPFYDSDTRRCRVCDARLEGSYSSHIHSVDHKPRIALLKRTIGMILTFLEQVSLPPSSVSAEPTASFGGEKRVTRFAAAHAATFPTPAPSCFHALYTESPLFHEKGVPSRNFLHQCPSTLRELDMVDVIMRRWWNTLHRPPPKRGSLSFDRLLSLSSAELQARRWRLRYLLHFLKSRGVLRSSLSLRADESNLVQSASDRMHRGETFERLEMVGDCFFKSLTPDRMHTVFPADEGGLSQELQHFERTLDSNHGLLAIYDYLGLDDILGSFLANNKAKADVVEAVIGELKVLLWSTDVTWGMECYVLPGERATYVYLRALVAHTIAELGHTILMWQLESTLRNCREFILKHTVEEYLTPSKGNHCRVHATGDEHDFLSDLPKYAPLPPLLAWVQPRPCASLWKDEVPYLCTPVSNKVPPSPQDSFRSLAATASSIPEAIRKHYAVGQKKWTPEVCKSSVQALCGFSRPSALLSNRGVVVDALPLDSRCTSSLLYGEVQPFPTPPAHGGASDKVLQALVTANCVVIRD</sequence>
<dbReference type="Gene3D" id="1.10.1520.10">
    <property type="entry name" value="Ribonuclease III domain"/>
    <property type="match status" value="1"/>
</dbReference>
<evidence type="ECO:0000313" key="2">
    <source>
        <dbReference type="EMBL" id="KAG5489967.1"/>
    </source>
</evidence>
<dbReference type="PANTHER" id="PTHR39671">
    <property type="entry name" value="COMPLEX PROTEIN NUCLEASE, PUTATIVE KREPB1-RELATED-RELATED"/>
    <property type="match status" value="1"/>
</dbReference>
<evidence type="ECO:0000313" key="3">
    <source>
        <dbReference type="Proteomes" id="UP000674318"/>
    </source>
</evidence>
<dbReference type="SUPFAM" id="SSF69065">
    <property type="entry name" value="RNase III domain-like"/>
    <property type="match status" value="1"/>
</dbReference>
<dbReference type="Proteomes" id="UP000674318">
    <property type="component" value="Unassembled WGS sequence"/>
</dbReference>
<evidence type="ECO:0000259" key="1">
    <source>
        <dbReference type="PROSITE" id="PS50142"/>
    </source>
</evidence>
<dbReference type="EMBL" id="JAFJZO010000036">
    <property type="protein sequence ID" value="KAG5489967.1"/>
    <property type="molecule type" value="Genomic_DNA"/>
</dbReference>
<dbReference type="InterPro" id="IPR036389">
    <property type="entry name" value="RNase_III_sf"/>
</dbReference>
<gene>
    <name evidence="2" type="ORF">JKF63_00086</name>
</gene>
<dbReference type="KEGG" id="phet:94286215"/>
<dbReference type="RefSeq" id="XP_067752295.1">
    <property type="nucleotide sequence ID" value="XM_067896138.1"/>
</dbReference>
<name>A0A836KY07_9TRYP</name>
<accession>A0A836KY07</accession>
<organism evidence="2 3">
    <name type="scientific">Porcisia hertigi</name>
    <dbReference type="NCBI Taxonomy" id="2761500"/>
    <lineage>
        <taxon>Eukaryota</taxon>
        <taxon>Discoba</taxon>
        <taxon>Euglenozoa</taxon>
        <taxon>Kinetoplastea</taxon>
        <taxon>Metakinetoplastina</taxon>
        <taxon>Trypanosomatida</taxon>
        <taxon>Trypanosomatidae</taxon>
        <taxon>Leishmaniinae</taxon>
        <taxon>Porcisia</taxon>
    </lineage>
</organism>
<reference evidence="2 3" key="1">
    <citation type="submission" date="2021-02" db="EMBL/GenBank/DDBJ databases">
        <title>Porcisia hertigi Genome sequencing and assembly.</title>
        <authorList>
            <person name="Almutairi H."/>
            <person name="Gatherer D."/>
        </authorList>
    </citation>
    <scope>NUCLEOTIDE SEQUENCE [LARGE SCALE GENOMIC DNA]</scope>
    <source>
        <strain evidence="2 3">C119</strain>
    </source>
</reference>
<dbReference type="GeneID" id="94286215"/>
<dbReference type="PANTHER" id="PTHR39671:SF1">
    <property type="entry name" value="RNA EDITING COMPLEX PROTEIN MP67"/>
    <property type="match status" value="1"/>
</dbReference>
<proteinExistence type="predicted"/>
<dbReference type="GO" id="GO:0004525">
    <property type="term" value="F:ribonuclease III activity"/>
    <property type="evidence" value="ECO:0007669"/>
    <property type="project" value="InterPro"/>
</dbReference>
<keyword evidence="3" id="KW-1185">Reference proteome</keyword>
<dbReference type="InterPro" id="IPR000999">
    <property type="entry name" value="RNase_III_dom"/>
</dbReference>
<dbReference type="CDD" id="cd23727">
    <property type="entry name" value="ZF_RNaseIII_KREN3"/>
    <property type="match status" value="1"/>
</dbReference>